<comment type="subcellular location">
    <subcellularLocation>
        <location evidence="1">Membrane</location>
        <topology evidence="1">Multi-pass membrane protein</topology>
    </subcellularLocation>
</comment>
<keyword evidence="6" id="KW-0325">Glycoprotein</keyword>
<keyword evidence="4 7" id="KW-1133">Transmembrane helix</keyword>
<evidence type="ECO:0000313" key="8">
    <source>
        <dbReference type="EMBL" id="VDP05184.1"/>
    </source>
</evidence>
<evidence type="ECO:0000313" key="10">
    <source>
        <dbReference type="WBParaSite" id="SBAD_0000489401-mRNA-1"/>
    </source>
</evidence>
<dbReference type="Proteomes" id="UP000270296">
    <property type="component" value="Unassembled WGS sequence"/>
</dbReference>
<proteinExistence type="inferred from homology"/>
<dbReference type="Pfam" id="PF10268">
    <property type="entry name" value="Tmemb_161AB"/>
    <property type="match status" value="1"/>
</dbReference>
<dbReference type="PANTHER" id="PTHR13624">
    <property type="entry name" value="RE42071P"/>
    <property type="match status" value="1"/>
</dbReference>
<dbReference type="PANTHER" id="PTHR13624:SF6">
    <property type="entry name" value="EMEI"/>
    <property type="match status" value="1"/>
</dbReference>
<reference evidence="8 9" key="2">
    <citation type="submission" date="2018-11" db="EMBL/GenBank/DDBJ databases">
        <authorList>
            <consortium name="Pathogen Informatics"/>
        </authorList>
    </citation>
    <scope>NUCLEOTIDE SEQUENCE [LARGE SCALE GENOMIC DNA]</scope>
</reference>
<dbReference type="EMBL" id="UZAM01008492">
    <property type="protein sequence ID" value="VDP05184.1"/>
    <property type="molecule type" value="Genomic_DNA"/>
</dbReference>
<protein>
    <submittedName>
        <fullName evidence="10">Transmembrane channel-like protein</fullName>
    </submittedName>
</protein>
<dbReference type="InterPro" id="IPR019395">
    <property type="entry name" value="Transmembrane_161A/B"/>
</dbReference>
<name>A0A183IM52_9BILA</name>
<keyword evidence="9" id="KW-1185">Reference proteome</keyword>
<evidence type="ECO:0000256" key="2">
    <source>
        <dbReference type="ARBA" id="ARBA00009706"/>
    </source>
</evidence>
<keyword evidence="5 7" id="KW-0472">Membrane</keyword>
<feature type="transmembrane region" description="Helical" evidence="7">
    <location>
        <begin position="226"/>
        <end position="249"/>
    </location>
</feature>
<sequence>MLASNGWSISCDRSPVLFFCALSVFLAYLSAVLAFPSFRFAKMYRDSLKLEVSFVTRCAIKLSILIPPLLMILWCKPTVSLLMRQAPSVMKDKNVLDCLRLLFVFLLAVCRLISALSCLQSYLNLGLQSLMAVKSGGGRINFAELQQTVNRYFIYFPVVLIQYLVPVILLVSVSLLLKSLGNMVSFAANLRGISLPVDSLSSANLENGVAVFNFKNMLSPSVCAEFWAFFLFHILLTSSLLTFIGFVYVT</sequence>
<dbReference type="GO" id="GO:0016020">
    <property type="term" value="C:membrane"/>
    <property type="evidence" value="ECO:0007669"/>
    <property type="project" value="UniProtKB-SubCell"/>
</dbReference>
<evidence type="ECO:0000256" key="1">
    <source>
        <dbReference type="ARBA" id="ARBA00004141"/>
    </source>
</evidence>
<evidence type="ECO:0000313" key="9">
    <source>
        <dbReference type="Proteomes" id="UP000270296"/>
    </source>
</evidence>
<evidence type="ECO:0000256" key="4">
    <source>
        <dbReference type="ARBA" id="ARBA00022989"/>
    </source>
</evidence>
<reference evidence="10" key="1">
    <citation type="submission" date="2016-06" db="UniProtKB">
        <authorList>
            <consortium name="WormBaseParasite"/>
        </authorList>
    </citation>
    <scope>IDENTIFICATION</scope>
</reference>
<evidence type="ECO:0000256" key="7">
    <source>
        <dbReference type="SAM" id="Phobius"/>
    </source>
</evidence>
<dbReference type="AlphaFoldDB" id="A0A183IM52"/>
<evidence type="ECO:0000256" key="6">
    <source>
        <dbReference type="ARBA" id="ARBA00023180"/>
    </source>
</evidence>
<keyword evidence="3 7" id="KW-0812">Transmembrane</keyword>
<dbReference type="WBParaSite" id="SBAD_0000489401-mRNA-1">
    <property type="protein sequence ID" value="SBAD_0000489401-mRNA-1"/>
    <property type="gene ID" value="SBAD_0000489401"/>
</dbReference>
<accession>A0A183IM52</accession>
<comment type="similarity">
    <text evidence="2">Belongs to the TMEM161 family.</text>
</comment>
<feature type="transmembrane region" description="Helical" evidence="7">
    <location>
        <begin position="152"/>
        <end position="177"/>
    </location>
</feature>
<evidence type="ECO:0000256" key="5">
    <source>
        <dbReference type="ARBA" id="ARBA00023136"/>
    </source>
</evidence>
<feature type="transmembrane region" description="Helical" evidence="7">
    <location>
        <begin position="59"/>
        <end position="79"/>
    </location>
</feature>
<organism evidence="10">
    <name type="scientific">Soboliphyme baturini</name>
    <dbReference type="NCBI Taxonomy" id="241478"/>
    <lineage>
        <taxon>Eukaryota</taxon>
        <taxon>Metazoa</taxon>
        <taxon>Ecdysozoa</taxon>
        <taxon>Nematoda</taxon>
        <taxon>Enoplea</taxon>
        <taxon>Dorylaimia</taxon>
        <taxon>Dioctophymatida</taxon>
        <taxon>Dioctophymatoidea</taxon>
        <taxon>Soboliphymatidae</taxon>
        <taxon>Soboliphyme</taxon>
    </lineage>
</organism>
<gene>
    <name evidence="8" type="ORF">SBAD_LOCUS4698</name>
</gene>
<feature type="transmembrane region" description="Helical" evidence="7">
    <location>
        <begin position="16"/>
        <end position="38"/>
    </location>
</feature>
<evidence type="ECO:0000256" key="3">
    <source>
        <dbReference type="ARBA" id="ARBA00022692"/>
    </source>
</evidence>
<feature type="transmembrane region" description="Helical" evidence="7">
    <location>
        <begin position="99"/>
        <end position="119"/>
    </location>
</feature>